<dbReference type="VEuPathDB" id="FungiDB:PV10_03383"/>
<evidence type="ECO:0000256" key="2">
    <source>
        <dbReference type="ARBA" id="ARBA00023242"/>
    </source>
</evidence>
<protein>
    <recommendedName>
        <fullName evidence="5">Transcription factor domain-containing protein</fullName>
    </recommendedName>
</protein>
<dbReference type="Pfam" id="PF11951">
    <property type="entry name" value="Fungal_trans_2"/>
    <property type="match status" value="1"/>
</dbReference>
<dbReference type="EMBL" id="NAJM01000011">
    <property type="protein sequence ID" value="RVX72704.1"/>
    <property type="molecule type" value="Genomic_DNA"/>
</dbReference>
<dbReference type="GO" id="GO:0005634">
    <property type="term" value="C:nucleus"/>
    <property type="evidence" value="ECO:0007669"/>
    <property type="project" value="UniProtKB-SubCell"/>
</dbReference>
<evidence type="ECO:0000256" key="1">
    <source>
        <dbReference type="ARBA" id="ARBA00004123"/>
    </source>
</evidence>
<comment type="subcellular location">
    <subcellularLocation>
        <location evidence="1">Nucleus</location>
    </subcellularLocation>
</comment>
<gene>
    <name evidence="3" type="ORF">B0A52_04102</name>
</gene>
<evidence type="ECO:0000313" key="3">
    <source>
        <dbReference type="EMBL" id="RVX72704.1"/>
    </source>
</evidence>
<name>A0A438NAA1_EXOME</name>
<dbReference type="PANTHER" id="PTHR37534">
    <property type="entry name" value="TRANSCRIPTIONAL ACTIVATOR PROTEIN UGA3"/>
    <property type="match status" value="1"/>
</dbReference>
<dbReference type="InterPro" id="IPR021858">
    <property type="entry name" value="Fun_TF"/>
</dbReference>
<dbReference type="PANTHER" id="PTHR37534:SF46">
    <property type="entry name" value="ZN(II)2CYS6 TRANSCRIPTION FACTOR (EUROFUNG)"/>
    <property type="match status" value="1"/>
</dbReference>
<proteinExistence type="predicted"/>
<evidence type="ECO:0008006" key="5">
    <source>
        <dbReference type="Google" id="ProtNLM"/>
    </source>
</evidence>
<keyword evidence="2" id="KW-0539">Nucleus</keyword>
<evidence type="ECO:0000313" key="4">
    <source>
        <dbReference type="Proteomes" id="UP000288859"/>
    </source>
</evidence>
<dbReference type="Proteomes" id="UP000288859">
    <property type="component" value="Unassembled WGS sequence"/>
</dbReference>
<sequence>MRWKSTAYDQTRVKSEVEALDLIQELSGHVSMHQPSSSLVQTMTSDRGPEHTPQPKVMPAPLFNASLLSSLPGYIDNSLFSRLLHHYVMVITPELDWVDTAENVHRSTIPSMGFKIPSVCFALLALSAGDLSTRMKLNDLDPHNYTNIQQRLQEDALTLLSTHLQALTASFEPKGPLNKSQLREMLVSVFLLVCLGIRLGRNQIWELHLRAARALIDSWNVADEIVSHTDYGVERCIIQLLGELQIWLSIMTFGQSPRITLKRGHGDWHAPFDGYVHALDQITILARRRLRQVPIDTALEVDRLLKELEDTKKTTLEYSLQIPFNATNARSAFSSLVEMFHQATLIYLFRAGLDHETATRAQNAMDALRVRGVEK</sequence>
<organism evidence="3 4">
    <name type="scientific">Exophiala mesophila</name>
    <name type="common">Black yeast-like fungus</name>
    <dbReference type="NCBI Taxonomy" id="212818"/>
    <lineage>
        <taxon>Eukaryota</taxon>
        <taxon>Fungi</taxon>
        <taxon>Dikarya</taxon>
        <taxon>Ascomycota</taxon>
        <taxon>Pezizomycotina</taxon>
        <taxon>Eurotiomycetes</taxon>
        <taxon>Chaetothyriomycetidae</taxon>
        <taxon>Chaetothyriales</taxon>
        <taxon>Herpotrichiellaceae</taxon>
        <taxon>Exophiala</taxon>
    </lineage>
</organism>
<dbReference type="OrthoDB" id="3251668at2759"/>
<reference evidence="3 4" key="1">
    <citation type="submission" date="2017-03" db="EMBL/GenBank/DDBJ databases">
        <title>Genomes of endolithic fungi from Antarctica.</title>
        <authorList>
            <person name="Coleine C."/>
            <person name="Masonjones S."/>
            <person name="Stajich J.E."/>
        </authorList>
    </citation>
    <scope>NUCLEOTIDE SEQUENCE [LARGE SCALE GENOMIC DNA]</scope>
    <source>
        <strain evidence="3 4">CCFEE 6314</strain>
    </source>
</reference>
<comment type="caution">
    <text evidence="3">The sequence shown here is derived from an EMBL/GenBank/DDBJ whole genome shotgun (WGS) entry which is preliminary data.</text>
</comment>
<accession>A0A438NAA1</accession>
<dbReference type="AlphaFoldDB" id="A0A438NAA1"/>